<dbReference type="Gene3D" id="3.10.129.10">
    <property type="entry name" value="Hotdog Thioesterase"/>
    <property type="match status" value="1"/>
</dbReference>
<dbReference type="PANTHER" id="PTHR31793">
    <property type="entry name" value="4-HYDROXYBENZOYL-COA THIOESTERASE FAMILY MEMBER"/>
    <property type="match status" value="1"/>
</dbReference>
<comment type="caution">
    <text evidence="3">The sequence shown here is derived from an EMBL/GenBank/DDBJ whole genome shotgun (WGS) entry which is preliminary data.</text>
</comment>
<dbReference type="PANTHER" id="PTHR31793:SF27">
    <property type="entry name" value="NOVEL THIOESTERASE SUPERFAMILY DOMAIN AND SAPOSIN A-TYPE DOMAIN CONTAINING PROTEIN (0610012H03RIK)"/>
    <property type="match status" value="1"/>
</dbReference>
<dbReference type="SUPFAM" id="SSF54637">
    <property type="entry name" value="Thioesterase/thiol ester dehydrase-isomerase"/>
    <property type="match status" value="1"/>
</dbReference>
<dbReference type="CDD" id="cd00586">
    <property type="entry name" value="4HBT"/>
    <property type="match status" value="1"/>
</dbReference>
<dbReference type="RefSeq" id="WP_152717134.1">
    <property type="nucleotide sequence ID" value="NZ_VOSJ01000368.1"/>
</dbReference>
<reference evidence="3 4" key="1">
    <citation type="journal article" date="2019" name="Syst. Appl. Microbiol.">
        <title>Microvirga tunisiensis sp. nov., a root nodule symbiotic bacterium isolated from Lupinus micranthus and L. luteus grown in Northern Tunisia.</title>
        <authorList>
            <person name="Msaddak A."/>
            <person name="Rejili M."/>
            <person name="Duran D."/>
            <person name="Mars M."/>
            <person name="Palacios J.M."/>
            <person name="Ruiz-Argueso T."/>
            <person name="Rey L."/>
            <person name="Imperial J."/>
        </authorList>
    </citation>
    <scope>NUCLEOTIDE SEQUENCE [LARGE SCALE GENOMIC DNA]</scope>
    <source>
        <strain evidence="3 4">Lmie10</strain>
    </source>
</reference>
<comment type="similarity">
    <text evidence="1">Belongs to the 4-hydroxybenzoyl-CoA thioesterase family.</text>
</comment>
<dbReference type="InterPro" id="IPR050563">
    <property type="entry name" value="4-hydroxybenzoyl-CoA_TE"/>
</dbReference>
<evidence type="ECO:0000256" key="2">
    <source>
        <dbReference type="ARBA" id="ARBA00022801"/>
    </source>
</evidence>
<evidence type="ECO:0000256" key="1">
    <source>
        <dbReference type="ARBA" id="ARBA00005953"/>
    </source>
</evidence>
<dbReference type="Pfam" id="PF13279">
    <property type="entry name" value="4HBT_2"/>
    <property type="match status" value="1"/>
</dbReference>
<evidence type="ECO:0000313" key="3">
    <source>
        <dbReference type="EMBL" id="MPR30286.1"/>
    </source>
</evidence>
<sequence length="159" mass="17505">MANDGSAQRRPSAGLRLLPDTRDAYRQFVEITTRWSDNDAYGHVNNVVYYAWFDSAVNRILIEGGVLDVQNSSVIGLVVQSQCQYFRTISYPEIVQVGVRAGHIGNSSVRYELAVFTAGNADAAAQGNFVHVYVDRASNRPVPLPEPLRTLVEAMKASS</sequence>
<accession>A0A5N7N3X2</accession>
<evidence type="ECO:0000313" key="4">
    <source>
        <dbReference type="Proteomes" id="UP000403266"/>
    </source>
</evidence>
<keyword evidence="2" id="KW-0378">Hydrolase</keyword>
<dbReference type="GO" id="GO:0047617">
    <property type="term" value="F:fatty acyl-CoA hydrolase activity"/>
    <property type="evidence" value="ECO:0007669"/>
    <property type="project" value="TreeGrafter"/>
</dbReference>
<dbReference type="InterPro" id="IPR029069">
    <property type="entry name" value="HotDog_dom_sf"/>
</dbReference>
<dbReference type="OrthoDB" id="9799036at2"/>
<dbReference type="Proteomes" id="UP000403266">
    <property type="component" value="Unassembled WGS sequence"/>
</dbReference>
<protein>
    <submittedName>
        <fullName evidence="3">Acyl-CoA thioesterase</fullName>
    </submittedName>
</protein>
<dbReference type="AlphaFoldDB" id="A0A5N7N3X2"/>
<proteinExistence type="inferred from homology"/>
<gene>
    <name evidence="3" type="ORF">FS320_35920</name>
</gene>
<keyword evidence="4" id="KW-1185">Reference proteome</keyword>
<organism evidence="3 4">
    <name type="scientific">Microvirga tunisiensis</name>
    <dbReference type="NCBI Taxonomy" id="2108360"/>
    <lineage>
        <taxon>Bacteria</taxon>
        <taxon>Pseudomonadati</taxon>
        <taxon>Pseudomonadota</taxon>
        <taxon>Alphaproteobacteria</taxon>
        <taxon>Hyphomicrobiales</taxon>
        <taxon>Methylobacteriaceae</taxon>
        <taxon>Microvirga</taxon>
    </lineage>
</organism>
<dbReference type="EMBL" id="VOSK01000339">
    <property type="protein sequence ID" value="MPR30286.1"/>
    <property type="molecule type" value="Genomic_DNA"/>
</dbReference>
<name>A0A5N7N3X2_9HYPH</name>